<proteinExistence type="predicted"/>
<dbReference type="InterPro" id="IPR010862">
    <property type="entry name" value="DUF1493"/>
</dbReference>
<evidence type="ECO:0000313" key="2">
    <source>
        <dbReference type="Proteomes" id="UP000094776"/>
    </source>
</evidence>
<evidence type="ECO:0000313" key="1">
    <source>
        <dbReference type="EMBL" id="AOK17842.1"/>
    </source>
</evidence>
<dbReference type="InterPro" id="IPR036736">
    <property type="entry name" value="ACP-like_sf"/>
</dbReference>
<protein>
    <recommendedName>
        <fullName evidence="3">Acyl carrier protein</fullName>
    </recommendedName>
</protein>
<dbReference type="EMBL" id="CP013443">
    <property type="protein sequence ID" value="AOK17842.1"/>
    <property type="molecule type" value="Genomic_DNA"/>
</dbReference>
<organism evidence="1 2">
    <name type="scientific">Burkholderia cepacia</name>
    <name type="common">Pseudomonas cepacia</name>
    <dbReference type="NCBI Taxonomy" id="292"/>
    <lineage>
        <taxon>Bacteria</taxon>
        <taxon>Pseudomonadati</taxon>
        <taxon>Pseudomonadota</taxon>
        <taxon>Betaproteobacteria</taxon>
        <taxon>Burkholderiales</taxon>
        <taxon>Burkholderiaceae</taxon>
        <taxon>Burkholderia</taxon>
        <taxon>Burkholderia cepacia complex</taxon>
    </lineage>
</organism>
<reference evidence="1 2" key="1">
    <citation type="submission" date="2015-12" db="EMBL/GenBank/DDBJ databases">
        <title>Diversity of Burkholderia near neighbor genomes.</title>
        <authorList>
            <person name="Sahl J."/>
            <person name="Wagner D."/>
            <person name="Keim P."/>
        </authorList>
    </citation>
    <scope>NUCLEOTIDE SEQUENCE [LARGE SCALE GENOMIC DNA]</scope>
    <source>
        <strain evidence="1 2">MSMB1184WGS</strain>
    </source>
</reference>
<dbReference type="Proteomes" id="UP000094776">
    <property type="component" value="Chromosome 1"/>
</dbReference>
<dbReference type="AlphaFoldDB" id="A0A1B4PVC0"/>
<name>A0A1B4PVC0_BURCE</name>
<accession>A0A1B4PVC0</accession>
<sequence>MVGLESRVIEFVRKKSGFSILSRAADITENTDLDADLGFDAAEVEEMMLEYSAEFDVDMSGFDIKRYYPEDDFSFLDLINPFKKKVIHRVPDLNVRMLITSAKAGRWLYG</sequence>
<dbReference type="Gene3D" id="1.10.1200.10">
    <property type="entry name" value="ACP-like"/>
    <property type="match status" value="1"/>
</dbReference>
<gene>
    <name evidence="1" type="ORF">WT26_18665</name>
</gene>
<dbReference type="Pfam" id="PF07377">
    <property type="entry name" value="DUF1493"/>
    <property type="match status" value="1"/>
</dbReference>
<evidence type="ECO:0008006" key="3">
    <source>
        <dbReference type="Google" id="ProtNLM"/>
    </source>
</evidence>